<protein>
    <submittedName>
        <fullName evidence="1">Uncharacterized protein</fullName>
    </submittedName>
</protein>
<evidence type="ECO:0000313" key="2">
    <source>
        <dbReference type="Proteomes" id="UP000264330"/>
    </source>
</evidence>
<comment type="caution">
    <text evidence="1">The sequence shown here is derived from an EMBL/GenBank/DDBJ whole genome shotgun (WGS) entry which is preliminary data.</text>
</comment>
<proteinExistence type="predicted"/>
<gene>
    <name evidence="1" type="ORF">DGQ38_13610</name>
</gene>
<dbReference type="EMBL" id="DPMF01000311">
    <property type="protein sequence ID" value="HCV82077.1"/>
    <property type="molecule type" value="Genomic_DNA"/>
</dbReference>
<sequence length="114" mass="11907">MSIQYKNAGFYLTTTNLTTCLTMDAGSRALIQNIQCANTSAGAVIMQSKFLDSSASTTYQISTESLNPGATTNLASGVLVLEESDALKIQCAATANVATGVISYALINRTDENG</sequence>
<organism evidence="1 2">
    <name type="scientific">Zunongwangia profunda</name>
    <dbReference type="NCBI Taxonomy" id="398743"/>
    <lineage>
        <taxon>Bacteria</taxon>
        <taxon>Pseudomonadati</taxon>
        <taxon>Bacteroidota</taxon>
        <taxon>Flavobacteriia</taxon>
        <taxon>Flavobacteriales</taxon>
        <taxon>Flavobacteriaceae</taxon>
        <taxon>Zunongwangia</taxon>
    </lineage>
</organism>
<reference evidence="1 2" key="1">
    <citation type="journal article" date="2018" name="Nat. Biotechnol.">
        <title>A standardized bacterial taxonomy based on genome phylogeny substantially revises the tree of life.</title>
        <authorList>
            <person name="Parks D.H."/>
            <person name="Chuvochina M."/>
            <person name="Waite D.W."/>
            <person name="Rinke C."/>
            <person name="Skarshewski A."/>
            <person name="Chaumeil P.A."/>
            <person name="Hugenholtz P."/>
        </authorList>
    </citation>
    <scope>NUCLEOTIDE SEQUENCE [LARGE SCALE GENOMIC DNA]</scope>
    <source>
        <strain evidence="1">UBA9359</strain>
    </source>
</reference>
<dbReference type="AlphaFoldDB" id="A0A3D5J247"/>
<name>A0A3D5J247_9FLAO</name>
<evidence type="ECO:0000313" key="1">
    <source>
        <dbReference type="EMBL" id="HCV82077.1"/>
    </source>
</evidence>
<accession>A0A3D5J247</accession>
<dbReference type="RefSeq" id="WP_273301022.1">
    <property type="nucleotide sequence ID" value="NZ_CAJXAW010000149.1"/>
</dbReference>
<dbReference type="Proteomes" id="UP000264330">
    <property type="component" value="Unassembled WGS sequence"/>
</dbReference>